<name>A0A2L0F307_SORCE</name>
<dbReference type="EMBL" id="CP012673">
    <property type="protein sequence ID" value="AUX45942.1"/>
    <property type="molecule type" value="Genomic_DNA"/>
</dbReference>
<feature type="signal peptide" evidence="2">
    <location>
        <begin position="1"/>
        <end position="22"/>
    </location>
</feature>
<evidence type="ECO:0000256" key="1">
    <source>
        <dbReference type="SAM" id="MobiDB-lite"/>
    </source>
</evidence>
<dbReference type="AlphaFoldDB" id="A0A2L0F307"/>
<evidence type="ECO:0000313" key="3">
    <source>
        <dbReference type="EMBL" id="AUX45942.1"/>
    </source>
</evidence>
<proteinExistence type="predicted"/>
<accession>A0A2L0F307</accession>
<feature type="chain" id="PRO_5014733397" description="Secreted protein" evidence="2">
    <location>
        <begin position="23"/>
        <end position="122"/>
    </location>
</feature>
<evidence type="ECO:0008006" key="5">
    <source>
        <dbReference type="Google" id="ProtNLM"/>
    </source>
</evidence>
<reference evidence="3 4" key="1">
    <citation type="submission" date="2015-09" db="EMBL/GenBank/DDBJ databases">
        <title>Sorangium comparison.</title>
        <authorList>
            <person name="Zaburannyi N."/>
            <person name="Bunk B."/>
            <person name="Overmann J."/>
            <person name="Mueller R."/>
        </authorList>
    </citation>
    <scope>NUCLEOTIDE SEQUENCE [LARGE SCALE GENOMIC DNA]</scope>
    <source>
        <strain evidence="3 4">So ce26</strain>
    </source>
</reference>
<organism evidence="3 4">
    <name type="scientific">Sorangium cellulosum</name>
    <name type="common">Polyangium cellulosum</name>
    <dbReference type="NCBI Taxonomy" id="56"/>
    <lineage>
        <taxon>Bacteria</taxon>
        <taxon>Pseudomonadati</taxon>
        <taxon>Myxococcota</taxon>
        <taxon>Polyangia</taxon>
        <taxon>Polyangiales</taxon>
        <taxon>Polyangiaceae</taxon>
        <taxon>Sorangium</taxon>
    </lineage>
</organism>
<dbReference type="PROSITE" id="PS51257">
    <property type="entry name" value="PROKAR_LIPOPROTEIN"/>
    <property type="match status" value="1"/>
</dbReference>
<evidence type="ECO:0000256" key="2">
    <source>
        <dbReference type="SAM" id="SignalP"/>
    </source>
</evidence>
<dbReference type="Proteomes" id="UP000238348">
    <property type="component" value="Chromosome"/>
</dbReference>
<evidence type="ECO:0000313" key="4">
    <source>
        <dbReference type="Proteomes" id="UP000238348"/>
    </source>
</evidence>
<gene>
    <name evidence="3" type="ORF">SOCE26_074440</name>
</gene>
<sequence>MRTIVIRILAPCSLLALSTLVACIGSEPGSSAIDATRGPVETRPHDSGSDGGCEEPATCAPYTGTGCYWMENTSGNYCWVPASWAGSVDDCYALDSCDGGLGQSGGGCYKWADSSDGDRYPW</sequence>
<protein>
    <recommendedName>
        <fullName evidence="5">Secreted protein</fullName>
    </recommendedName>
</protein>
<feature type="region of interest" description="Disordered" evidence="1">
    <location>
        <begin position="34"/>
        <end position="53"/>
    </location>
</feature>
<keyword evidence="2" id="KW-0732">Signal</keyword>